<dbReference type="GO" id="GO:0042765">
    <property type="term" value="C:GPI-anchor transamidase complex"/>
    <property type="evidence" value="ECO:0007669"/>
    <property type="project" value="InterPro"/>
</dbReference>
<sequence>MDTAKGENKSPHNHNKDDATEDKFRLYATIAFMTVVIIIGVPMWWKSTEVYRVSLPSSDIMELSDKPLKIKIKVGIFNVKNERAALLINELKEEYSTSDIWNLEFLHKTNFEKANTIRTPAALESLLLKDADLREGDFAFIEWPKLQEEVLITNERTALIRSDTTSKKLKQVLNTYILQTHRIKQILAKEQRDALKTEAPQAEYDVTVSVLNPRPDIMDAKWHVQMAVETYLKPYLDQVSHISNYTLTTQWKYQLAFEADLRQVRDNSLMGRHYALSESSLPHIITAIEKNLGSGITDKTPLNLIVYITPCDIAPVYIYNKRNQRASADNISAFISPKWGGIIIANPSMETCREYNDKPSQRVSFFVQTNDVMQIMLHQLQKLLDISVEVHAEGVKTVAVEQLAPRLWEYESYLRRSAVTHITTTTNTLQSLIKLLDNISYIVINDDVGKAINSAYELIIKAKEALANHQLMRASELAQQAFLASEQAFFDASLLAQLYFPDEQKYAIYIPLFLPIMVPVVTSFSMMVTLLKKQREGRQSKLKTT</sequence>
<keyword evidence="6" id="KW-0256">Endoplasmic reticulum</keyword>
<evidence type="ECO:0000313" key="11">
    <source>
        <dbReference type="EnsemblMetazoa" id="SCAU007521-PA"/>
    </source>
</evidence>
<comment type="subcellular location">
    <subcellularLocation>
        <location evidence="1">Endoplasmic reticulum membrane</location>
        <topology evidence="1">Multi-pass membrane protein</topology>
    </subcellularLocation>
</comment>
<dbReference type="VEuPathDB" id="VectorBase:SCAU007521"/>
<evidence type="ECO:0000256" key="4">
    <source>
        <dbReference type="ARBA" id="ARBA00022502"/>
    </source>
</evidence>
<evidence type="ECO:0008006" key="13">
    <source>
        <dbReference type="Google" id="ProtNLM"/>
    </source>
</evidence>
<keyword evidence="7 10" id="KW-1133">Transmembrane helix</keyword>
<evidence type="ECO:0000256" key="8">
    <source>
        <dbReference type="ARBA" id="ARBA00023136"/>
    </source>
</evidence>
<keyword evidence="4" id="KW-0337">GPI-anchor biosynthesis</keyword>
<protein>
    <recommendedName>
        <fullName evidence="13">GPI transamidase component PIG-S</fullName>
    </recommendedName>
</protein>
<reference evidence="11" key="1">
    <citation type="submission" date="2020-05" db="UniProtKB">
        <authorList>
            <consortium name="EnsemblMetazoa"/>
        </authorList>
    </citation>
    <scope>IDENTIFICATION</scope>
    <source>
        <strain evidence="11">USDA</strain>
    </source>
</reference>
<dbReference type="GO" id="GO:0006506">
    <property type="term" value="P:GPI anchor biosynthetic process"/>
    <property type="evidence" value="ECO:0007669"/>
    <property type="project" value="UniProtKB-UniPathway"/>
</dbReference>
<evidence type="ECO:0000256" key="2">
    <source>
        <dbReference type="ARBA" id="ARBA00004687"/>
    </source>
</evidence>
<keyword evidence="12" id="KW-1185">Reference proteome</keyword>
<comment type="similarity">
    <text evidence="3">Belongs to the PIGS family.</text>
</comment>
<dbReference type="GO" id="GO:0016255">
    <property type="term" value="P:attachment of GPI anchor to protein"/>
    <property type="evidence" value="ECO:0007669"/>
    <property type="project" value="InterPro"/>
</dbReference>
<comment type="pathway">
    <text evidence="2">Glycolipid biosynthesis; glycosylphosphatidylinositol-anchor biosynthesis.</text>
</comment>
<name>A0A1I8PFA1_STOCA</name>
<feature type="transmembrane region" description="Helical" evidence="10">
    <location>
        <begin position="26"/>
        <end position="45"/>
    </location>
</feature>
<dbReference type="EnsemblMetazoa" id="SCAU007521-RA">
    <property type="protein sequence ID" value="SCAU007521-PA"/>
    <property type="gene ID" value="SCAU007521"/>
</dbReference>
<accession>A0A1I8PFA1</accession>
<evidence type="ECO:0000256" key="10">
    <source>
        <dbReference type="SAM" id="Phobius"/>
    </source>
</evidence>
<evidence type="ECO:0000256" key="5">
    <source>
        <dbReference type="ARBA" id="ARBA00022692"/>
    </source>
</evidence>
<keyword evidence="8 10" id="KW-0472">Membrane</keyword>
<evidence type="ECO:0000256" key="9">
    <source>
        <dbReference type="ARBA" id="ARBA00023180"/>
    </source>
</evidence>
<dbReference type="PANTHER" id="PTHR21072">
    <property type="entry name" value="GPI TRANSAMIDASE COMPONENT PIG-S"/>
    <property type="match status" value="1"/>
</dbReference>
<dbReference type="InterPro" id="IPR019540">
    <property type="entry name" value="PtdIno-glycan_biosynth_class_S"/>
</dbReference>
<dbReference type="OrthoDB" id="430522at2759"/>
<gene>
    <name evidence="11" type="primary">106089168</name>
</gene>
<dbReference type="Proteomes" id="UP000095300">
    <property type="component" value="Unassembled WGS sequence"/>
</dbReference>
<organism evidence="11 12">
    <name type="scientific">Stomoxys calcitrans</name>
    <name type="common">Stable fly</name>
    <name type="synonym">Conops calcitrans</name>
    <dbReference type="NCBI Taxonomy" id="35570"/>
    <lineage>
        <taxon>Eukaryota</taxon>
        <taxon>Metazoa</taxon>
        <taxon>Ecdysozoa</taxon>
        <taxon>Arthropoda</taxon>
        <taxon>Hexapoda</taxon>
        <taxon>Insecta</taxon>
        <taxon>Pterygota</taxon>
        <taxon>Neoptera</taxon>
        <taxon>Endopterygota</taxon>
        <taxon>Diptera</taxon>
        <taxon>Brachycera</taxon>
        <taxon>Muscomorpha</taxon>
        <taxon>Muscoidea</taxon>
        <taxon>Muscidae</taxon>
        <taxon>Stomoxys</taxon>
    </lineage>
</organism>
<dbReference type="Pfam" id="PF10510">
    <property type="entry name" value="PIG-S"/>
    <property type="match status" value="1"/>
</dbReference>
<evidence type="ECO:0000313" key="12">
    <source>
        <dbReference type="Proteomes" id="UP000095300"/>
    </source>
</evidence>
<evidence type="ECO:0000256" key="3">
    <source>
        <dbReference type="ARBA" id="ARBA00005316"/>
    </source>
</evidence>
<evidence type="ECO:0000256" key="6">
    <source>
        <dbReference type="ARBA" id="ARBA00022824"/>
    </source>
</evidence>
<evidence type="ECO:0000256" key="7">
    <source>
        <dbReference type="ARBA" id="ARBA00022989"/>
    </source>
</evidence>
<keyword evidence="5 10" id="KW-0812">Transmembrane</keyword>
<proteinExistence type="inferred from homology"/>
<dbReference type="AlphaFoldDB" id="A0A1I8PFA1"/>
<keyword evidence="9" id="KW-0325">Glycoprotein</keyword>
<dbReference type="UniPathway" id="UPA00196"/>
<feature type="transmembrane region" description="Helical" evidence="10">
    <location>
        <begin position="506"/>
        <end position="531"/>
    </location>
</feature>
<dbReference type="PANTHER" id="PTHR21072:SF13">
    <property type="entry name" value="GPI TRANSAMIDASE COMPONENT PIG-S"/>
    <property type="match status" value="1"/>
</dbReference>
<evidence type="ECO:0000256" key="1">
    <source>
        <dbReference type="ARBA" id="ARBA00004477"/>
    </source>
</evidence>